<accession>A0A2S1R7G0</accession>
<feature type="transmembrane region" description="Helical" evidence="1">
    <location>
        <begin position="90"/>
        <end position="108"/>
    </location>
</feature>
<proteinExistence type="predicted"/>
<keyword evidence="1" id="KW-1133">Transmembrane helix</keyword>
<gene>
    <name evidence="2" type="ORF">A6035_08600</name>
</gene>
<keyword evidence="3" id="KW-1185">Reference proteome</keyword>
<name>A0A2S1R7G0_9ACTN</name>
<sequence>MPHVSTDDDRRDPIAGIMEVTRNAESELRSKDRILGRTLVIGRAYLASAVLIVLLAAALALPHSDGVRGFDVLFFTDVAREQYTSLPSHLFVLLYSVGTIVFGAVMILSQKWWAAGIAWSTACVAAVYGVLAIWLRQSGRGPNPDFQDFGGPGIGLYLSELLVLALVATLAAVLWSRTPEQRQLEEDARHGDGA</sequence>
<organism evidence="2 3">
    <name type="scientific">Dietzia lutea</name>
    <dbReference type="NCBI Taxonomy" id="546160"/>
    <lineage>
        <taxon>Bacteria</taxon>
        <taxon>Bacillati</taxon>
        <taxon>Actinomycetota</taxon>
        <taxon>Actinomycetes</taxon>
        <taxon>Mycobacteriales</taxon>
        <taxon>Dietziaceae</taxon>
        <taxon>Dietzia</taxon>
    </lineage>
</organism>
<evidence type="ECO:0000256" key="1">
    <source>
        <dbReference type="SAM" id="Phobius"/>
    </source>
</evidence>
<keyword evidence="1" id="KW-0472">Membrane</keyword>
<reference evidence="2 3" key="1">
    <citation type="submission" date="2016-04" db="EMBL/GenBank/DDBJ databases">
        <title>Complete genome sequence of Dietzia lutea YIM 80766T, a strain isolated from desert soil in Egypt.</title>
        <authorList>
            <person name="Zhao J."/>
            <person name="Hu B."/>
            <person name="Geng S."/>
            <person name="Nie Y."/>
            <person name="Tang Y."/>
        </authorList>
    </citation>
    <scope>NUCLEOTIDE SEQUENCE [LARGE SCALE GENOMIC DNA]</scope>
    <source>
        <strain evidence="2 3">YIM 80766</strain>
    </source>
</reference>
<feature type="transmembrane region" description="Helical" evidence="1">
    <location>
        <begin position="39"/>
        <end position="61"/>
    </location>
</feature>
<protein>
    <submittedName>
        <fullName evidence="2">Uncharacterized protein</fullName>
    </submittedName>
</protein>
<feature type="transmembrane region" description="Helical" evidence="1">
    <location>
        <begin position="154"/>
        <end position="175"/>
    </location>
</feature>
<evidence type="ECO:0000313" key="3">
    <source>
        <dbReference type="Proteomes" id="UP000244928"/>
    </source>
</evidence>
<dbReference type="OrthoDB" id="4773013at2"/>
<dbReference type="KEGG" id="dlu:A6035_08600"/>
<feature type="transmembrane region" description="Helical" evidence="1">
    <location>
        <begin position="115"/>
        <end position="134"/>
    </location>
</feature>
<dbReference type="Proteomes" id="UP000244928">
    <property type="component" value="Chromosome"/>
</dbReference>
<dbReference type="EMBL" id="CP015449">
    <property type="protein sequence ID" value="AWH92218.1"/>
    <property type="molecule type" value="Genomic_DNA"/>
</dbReference>
<dbReference type="AlphaFoldDB" id="A0A2S1R7G0"/>
<keyword evidence="1" id="KW-0812">Transmembrane</keyword>
<dbReference type="RefSeq" id="WP_108847465.1">
    <property type="nucleotide sequence ID" value="NZ_CP015449.1"/>
</dbReference>
<evidence type="ECO:0000313" key="2">
    <source>
        <dbReference type="EMBL" id="AWH92218.1"/>
    </source>
</evidence>